<feature type="compositionally biased region" description="Low complexity" evidence="1">
    <location>
        <begin position="98"/>
        <end position="108"/>
    </location>
</feature>
<evidence type="ECO:0000313" key="3">
    <source>
        <dbReference type="EMBL" id="OWM78343.1"/>
    </source>
</evidence>
<feature type="domain" description="ATPase AAA-type core" evidence="2">
    <location>
        <begin position="25"/>
        <end position="86"/>
    </location>
</feature>
<evidence type="ECO:0000259" key="2">
    <source>
        <dbReference type="Pfam" id="PF00004"/>
    </source>
</evidence>
<gene>
    <name evidence="3" type="ORF">CDL15_Pgr016067</name>
</gene>
<sequence length="134" mass="14635">MDDLNTFAKGRDFYHKVGRAWKRGYLLCGPPGSGKSSLIAAMANFLCYNVYDLELTKVADNSELRALLIQTTSRSIIVIEDIDCSIDLDLTADRLQLKSSSSSSSSKKTTNMPPPSKTRSGGRRARAEEEKAGG</sequence>
<dbReference type="EMBL" id="MTKT01002495">
    <property type="protein sequence ID" value="OWM78343.1"/>
    <property type="molecule type" value="Genomic_DNA"/>
</dbReference>
<organism evidence="3 4">
    <name type="scientific">Punica granatum</name>
    <name type="common">Pomegranate</name>
    <dbReference type="NCBI Taxonomy" id="22663"/>
    <lineage>
        <taxon>Eukaryota</taxon>
        <taxon>Viridiplantae</taxon>
        <taxon>Streptophyta</taxon>
        <taxon>Embryophyta</taxon>
        <taxon>Tracheophyta</taxon>
        <taxon>Spermatophyta</taxon>
        <taxon>Magnoliopsida</taxon>
        <taxon>eudicotyledons</taxon>
        <taxon>Gunneridae</taxon>
        <taxon>Pentapetalae</taxon>
        <taxon>rosids</taxon>
        <taxon>malvids</taxon>
        <taxon>Myrtales</taxon>
        <taxon>Lythraceae</taxon>
        <taxon>Punica</taxon>
    </lineage>
</organism>
<dbReference type="GO" id="GO:0005524">
    <property type="term" value="F:ATP binding"/>
    <property type="evidence" value="ECO:0007669"/>
    <property type="project" value="InterPro"/>
</dbReference>
<dbReference type="PANTHER" id="PTHR23070">
    <property type="entry name" value="BCS1 AAA-TYPE ATPASE"/>
    <property type="match status" value="1"/>
</dbReference>
<dbReference type="Pfam" id="PF00004">
    <property type="entry name" value="AAA"/>
    <property type="match status" value="1"/>
</dbReference>
<dbReference type="GO" id="GO:0016887">
    <property type="term" value="F:ATP hydrolysis activity"/>
    <property type="evidence" value="ECO:0007669"/>
    <property type="project" value="InterPro"/>
</dbReference>
<reference evidence="4" key="1">
    <citation type="journal article" date="2017" name="Plant J.">
        <title>The pomegranate (Punica granatum L.) genome and the genomics of punicalagin biosynthesis.</title>
        <authorList>
            <person name="Qin G."/>
            <person name="Xu C."/>
            <person name="Ming R."/>
            <person name="Tang H."/>
            <person name="Guyot R."/>
            <person name="Kramer E.M."/>
            <person name="Hu Y."/>
            <person name="Yi X."/>
            <person name="Qi Y."/>
            <person name="Xu X."/>
            <person name="Gao Z."/>
            <person name="Pan H."/>
            <person name="Jian J."/>
            <person name="Tian Y."/>
            <person name="Yue Z."/>
            <person name="Xu Y."/>
        </authorList>
    </citation>
    <scope>NUCLEOTIDE SEQUENCE [LARGE SCALE GENOMIC DNA]</scope>
    <source>
        <strain evidence="4">cv. Dabenzi</strain>
    </source>
</reference>
<proteinExistence type="predicted"/>
<feature type="compositionally biased region" description="Basic and acidic residues" evidence="1">
    <location>
        <begin position="125"/>
        <end position="134"/>
    </location>
</feature>
<dbReference type="InterPro" id="IPR003959">
    <property type="entry name" value="ATPase_AAA_core"/>
</dbReference>
<protein>
    <recommendedName>
        <fullName evidence="2">ATPase AAA-type core domain-containing protein</fullName>
    </recommendedName>
</protein>
<accession>A0A218X095</accession>
<dbReference type="Proteomes" id="UP000197138">
    <property type="component" value="Unassembled WGS sequence"/>
</dbReference>
<dbReference type="AlphaFoldDB" id="A0A218X095"/>
<comment type="caution">
    <text evidence="3">The sequence shown here is derived from an EMBL/GenBank/DDBJ whole genome shotgun (WGS) entry which is preliminary data.</text>
</comment>
<dbReference type="InterPro" id="IPR027417">
    <property type="entry name" value="P-loop_NTPase"/>
</dbReference>
<name>A0A218X095_PUNGR</name>
<evidence type="ECO:0000256" key="1">
    <source>
        <dbReference type="SAM" id="MobiDB-lite"/>
    </source>
</evidence>
<feature type="region of interest" description="Disordered" evidence="1">
    <location>
        <begin position="97"/>
        <end position="134"/>
    </location>
</feature>
<dbReference type="InterPro" id="IPR050747">
    <property type="entry name" value="Mitochondrial_chaperone_BCS1"/>
</dbReference>
<dbReference type="SUPFAM" id="SSF52540">
    <property type="entry name" value="P-loop containing nucleoside triphosphate hydrolases"/>
    <property type="match status" value="1"/>
</dbReference>
<dbReference type="Gene3D" id="3.40.50.300">
    <property type="entry name" value="P-loop containing nucleotide triphosphate hydrolases"/>
    <property type="match status" value="1"/>
</dbReference>
<evidence type="ECO:0000313" key="4">
    <source>
        <dbReference type="Proteomes" id="UP000197138"/>
    </source>
</evidence>